<name>A0A9P6PZW4_9FUNG</name>
<sequence>MASHGWMYRRTLYQYASHNIGITSLLYSVPLIMRLAQPVPLLASIVAIALATFPGTSTHATPAPDLNSATKETDHQKTVSSSSLVSPEIALSASAFADTADPNFPHQQQQSTTTTSNNSGSSSSSSSTLTGQPVPPLPKLASPLEVLSYASAANPAHERLQQQLLFEKLRMRPIDYWPLLSGVQWSSGSTTSTAMGVPYGPGAASASPAHHSPATKRAAKADGGIDVAASIPGQRHEDHVLGESEGEALEKGADVPHSQVDGEGVAGPDTVKRASGAPFSPPSNVDPEMTCYLDRQKPGVVLCSNGKTYGYYDPAMGHGGDGGAGGAGGLTGAGSDRRPSLLKRNLYAVGVQQGVPAQPLQPGSIGSMAAPPVYRRSSGFSRSGPIPTSPPTQTTHTSPPAWNPVLGGNLPPNWWPKPAGVGQGYYKRRLETEAAPSGTGSVVMPDLSSSVPVAMYPSYATSTAYYPQAQTDALHLQQQQQMQQQQIQQQYQQQLYHQSLQQQQQALQRQQQAAMVRAQLIQNLVATQPEGVVSSTSDGGSLSSSPSSFTRLQKRQVPGMGPNLAGPSAAAMGGVSGQGMKVIPVPIDITLLSTPDGDLTLLPPDFDPSSARGASAGRGIVGYGGGGYY</sequence>
<evidence type="ECO:0000313" key="3">
    <source>
        <dbReference type="Proteomes" id="UP000807716"/>
    </source>
</evidence>
<organism evidence="2 3">
    <name type="scientific">Actinomortierella ambigua</name>
    <dbReference type="NCBI Taxonomy" id="1343610"/>
    <lineage>
        <taxon>Eukaryota</taxon>
        <taxon>Fungi</taxon>
        <taxon>Fungi incertae sedis</taxon>
        <taxon>Mucoromycota</taxon>
        <taxon>Mortierellomycotina</taxon>
        <taxon>Mortierellomycetes</taxon>
        <taxon>Mortierellales</taxon>
        <taxon>Mortierellaceae</taxon>
        <taxon>Actinomortierella</taxon>
    </lineage>
</organism>
<dbReference type="Proteomes" id="UP000807716">
    <property type="component" value="Unassembled WGS sequence"/>
</dbReference>
<feature type="region of interest" description="Disordered" evidence="1">
    <location>
        <begin position="202"/>
        <end position="221"/>
    </location>
</feature>
<gene>
    <name evidence="2" type="ORF">DFQ27_006185</name>
</gene>
<protein>
    <submittedName>
        <fullName evidence="2">Uncharacterized protein</fullName>
    </submittedName>
</protein>
<feature type="region of interest" description="Disordered" evidence="1">
    <location>
        <begin position="59"/>
        <end position="85"/>
    </location>
</feature>
<feature type="compositionally biased region" description="Basic and acidic residues" evidence="1">
    <location>
        <begin position="242"/>
        <end position="254"/>
    </location>
</feature>
<evidence type="ECO:0000256" key="1">
    <source>
        <dbReference type="SAM" id="MobiDB-lite"/>
    </source>
</evidence>
<feature type="compositionally biased region" description="Low complexity" evidence="1">
    <location>
        <begin position="107"/>
        <end position="132"/>
    </location>
</feature>
<dbReference type="EMBL" id="JAAAJB010000452">
    <property type="protein sequence ID" value="KAG0255594.1"/>
    <property type="molecule type" value="Genomic_DNA"/>
</dbReference>
<feature type="compositionally biased region" description="Low complexity" evidence="1">
    <location>
        <begin position="383"/>
        <end position="400"/>
    </location>
</feature>
<accession>A0A9P6PZW4</accession>
<feature type="region of interest" description="Disordered" evidence="1">
    <location>
        <begin position="242"/>
        <end position="268"/>
    </location>
</feature>
<feature type="region of interest" description="Disordered" evidence="1">
    <location>
        <begin position="376"/>
        <end position="404"/>
    </location>
</feature>
<feature type="compositionally biased region" description="Low complexity" evidence="1">
    <location>
        <begin position="202"/>
        <end position="212"/>
    </location>
</feature>
<proteinExistence type="predicted"/>
<reference evidence="2" key="1">
    <citation type="journal article" date="2020" name="Fungal Divers.">
        <title>Resolving the Mortierellaceae phylogeny through synthesis of multi-gene phylogenetics and phylogenomics.</title>
        <authorList>
            <person name="Vandepol N."/>
            <person name="Liber J."/>
            <person name="Desiro A."/>
            <person name="Na H."/>
            <person name="Kennedy M."/>
            <person name="Barry K."/>
            <person name="Grigoriev I.V."/>
            <person name="Miller A.N."/>
            <person name="O'Donnell K."/>
            <person name="Stajich J.E."/>
            <person name="Bonito G."/>
        </authorList>
    </citation>
    <scope>NUCLEOTIDE SEQUENCE</scope>
    <source>
        <strain evidence="2">BC1065</strain>
    </source>
</reference>
<evidence type="ECO:0000313" key="2">
    <source>
        <dbReference type="EMBL" id="KAG0255594.1"/>
    </source>
</evidence>
<keyword evidence="3" id="KW-1185">Reference proteome</keyword>
<feature type="region of interest" description="Disordered" evidence="1">
    <location>
        <begin position="100"/>
        <end position="137"/>
    </location>
</feature>
<comment type="caution">
    <text evidence="2">The sequence shown here is derived from an EMBL/GenBank/DDBJ whole genome shotgun (WGS) entry which is preliminary data.</text>
</comment>
<dbReference type="AlphaFoldDB" id="A0A9P6PZW4"/>
<dbReference type="OrthoDB" id="10636888at2759"/>